<proteinExistence type="predicted"/>
<keyword evidence="2" id="KW-1185">Reference proteome</keyword>
<organism evidence="2 3">
    <name type="scientific">Haemonchus contortus</name>
    <name type="common">Barber pole worm</name>
    <dbReference type="NCBI Taxonomy" id="6289"/>
    <lineage>
        <taxon>Eukaryota</taxon>
        <taxon>Metazoa</taxon>
        <taxon>Ecdysozoa</taxon>
        <taxon>Nematoda</taxon>
        <taxon>Chromadorea</taxon>
        <taxon>Rhabditida</taxon>
        <taxon>Rhabditina</taxon>
        <taxon>Rhabditomorpha</taxon>
        <taxon>Strongyloidea</taxon>
        <taxon>Trichostrongylidae</taxon>
        <taxon>Haemonchus</taxon>
    </lineage>
</organism>
<evidence type="ECO:0000256" key="1">
    <source>
        <dbReference type="SAM" id="MobiDB-lite"/>
    </source>
</evidence>
<protein>
    <submittedName>
        <fullName evidence="3">Ribosomal protein L32</fullName>
    </submittedName>
</protein>
<feature type="region of interest" description="Disordered" evidence="1">
    <location>
        <begin position="1"/>
        <end position="29"/>
    </location>
</feature>
<evidence type="ECO:0000313" key="2">
    <source>
        <dbReference type="Proteomes" id="UP000025227"/>
    </source>
</evidence>
<reference evidence="3" key="1">
    <citation type="submission" date="2020-12" db="UniProtKB">
        <authorList>
            <consortium name="WormBaseParasite"/>
        </authorList>
    </citation>
    <scope>IDENTIFICATION</scope>
    <source>
        <strain evidence="3">MHco3</strain>
    </source>
</reference>
<accession>A0A7I4YTY8</accession>
<evidence type="ECO:0000313" key="3">
    <source>
        <dbReference type="WBParaSite" id="HCON_00134187-00001"/>
    </source>
</evidence>
<name>A0A7I4YTY8_HAECO</name>
<sequence>MVESIISSSVAPKFSKRPKGIPGSGKSMW</sequence>
<dbReference type="Proteomes" id="UP000025227">
    <property type="component" value="Unplaced"/>
</dbReference>
<dbReference type="AlphaFoldDB" id="A0A7I4YTY8"/>
<dbReference type="WBParaSite" id="HCON_00134187-00001">
    <property type="protein sequence ID" value="HCON_00134187-00001"/>
    <property type="gene ID" value="HCON_00134187"/>
</dbReference>
<feature type="compositionally biased region" description="Polar residues" evidence="1">
    <location>
        <begin position="1"/>
        <end position="10"/>
    </location>
</feature>